<proteinExistence type="predicted"/>
<dbReference type="EMBL" id="VUJU01005860">
    <property type="protein sequence ID" value="KAF0750076.1"/>
    <property type="molecule type" value="Genomic_DNA"/>
</dbReference>
<evidence type="ECO:0000313" key="1">
    <source>
        <dbReference type="EMBL" id="KAF0750076.1"/>
    </source>
</evidence>
<name>A0A6G0Y6U0_APHCR</name>
<evidence type="ECO:0000313" key="2">
    <source>
        <dbReference type="Proteomes" id="UP000478052"/>
    </source>
</evidence>
<dbReference type="OrthoDB" id="7481291at2759"/>
<dbReference type="AlphaFoldDB" id="A0A6G0Y6U0"/>
<protein>
    <submittedName>
        <fullName evidence="1">Uncharacterized protein</fullName>
    </submittedName>
</protein>
<sequence>MCSYYFLEVTLSVLDRKGDNVDVNNGKFSFYIKEALKEVFGQV</sequence>
<accession>A0A6G0Y6U0</accession>
<organism evidence="1 2">
    <name type="scientific">Aphis craccivora</name>
    <name type="common">Cowpea aphid</name>
    <dbReference type="NCBI Taxonomy" id="307492"/>
    <lineage>
        <taxon>Eukaryota</taxon>
        <taxon>Metazoa</taxon>
        <taxon>Ecdysozoa</taxon>
        <taxon>Arthropoda</taxon>
        <taxon>Hexapoda</taxon>
        <taxon>Insecta</taxon>
        <taxon>Pterygota</taxon>
        <taxon>Neoptera</taxon>
        <taxon>Paraneoptera</taxon>
        <taxon>Hemiptera</taxon>
        <taxon>Sternorrhyncha</taxon>
        <taxon>Aphidomorpha</taxon>
        <taxon>Aphidoidea</taxon>
        <taxon>Aphididae</taxon>
        <taxon>Aphidini</taxon>
        <taxon>Aphis</taxon>
        <taxon>Aphis</taxon>
    </lineage>
</organism>
<dbReference type="Proteomes" id="UP000478052">
    <property type="component" value="Unassembled WGS sequence"/>
</dbReference>
<reference evidence="1 2" key="1">
    <citation type="submission" date="2019-08" db="EMBL/GenBank/DDBJ databases">
        <title>Whole genome of Aphis craccivora.</title>
        <authorList>
            <person name="Voronova N.V."/>
            <person name="Shulinski R.S."/>
            <person name="Bandarenka Y.V."/>
            <person name="Zhorov D.G."/>
            <person name="Warner D."/>
        </authorList>
    </citation>
    <scope>NUCLEOTIDE SEQUENCE [LARGE SCALE GENOMIC DNA]</scope>
    <source>
        <strain evidence="1">180601</strain>
        <tissue evidence="1">Whole Body</tissue>
    </source>
</reference>
<keyword evidence="2" id="KW-1185">Reference proteome</keyword>
<gene>
    <name evidence="1" type="ORF">FWK35_00032562</name>
</gene>
<comment type="caution">
    <text evidence="1">The sequence shown here is derived from an EMBL/GenBank/DDBJ whole genome shotgun (WGS) entry which is preliminary data.</text>
</comment>